<dbReference type="EMBL" id="AACB03000004">
    <property type="protein sequence ID" value="KAE8302545.1"/>
    <property type="molecule type" value="Genomic_DNA"/>
</dbReference>
<accession>A0A644F1V6</accession>
<feature type="coiled-coil region" evidence="1">
    <location>
        <begin position="3154"/>
        <end position="3215"/>
    </location>
</feature>
<evidence type="ECO:0000256" key="2">
    <source>
        <dbReference type="SAM" id="MobiDB-lite"/>
    </source>
</evidence>
<feature type="coiled-coil region" evidence="1">
    <location>
        <begin position="365"/>
        <end position="447"/>
    </location>
</feature>
<feature type="region of interest" description="Disordered" evidence="2">
    <location>
        <begin position="449"/>
        <end position="471"/>
    </location>
</feature>
<comment type="caution">
    <text evidence="3">The sequence shown here is derived from an EMBL/GenBank/DDBJ whole genome shotgun (WGS) entry which is preliminary data.</text>
</comment>
<feature type="coiled-coil region" evidence="1">
    <location>
        <begin position="1238"/>
        <end position="1468"/>
    </location>
</feature>
<dbReference type="PANTHER" id="PTHR34707:SF1">
    <property type="entry name" value="VIMENTIN-TYPE INTERMEDIATE FILAMENT-ASSOCIATED COILED-COIL PROTEIN"/>
    <property type="match status" value="1"/>
</dbReference>
<keyword evidence="1" id="KW-0175">Coiled coil</keyword>
<reference evidence="3 4" key="1">
    <citation type="journal article" date="2007" name="Science">
        <title>Genomic minimalism in the early diverging intestinal parasite Giardia lamblia.</title>
        <authorList>
            <person name="Morrison H.G."/>
            <person name="McArthur A.G."/>
            <person name="Gillin F.D."/>
            <person name="Aley S.B."/>
            <person name="Adam R.D."/>
            <person name="Olsen G.J."/>
            <person name="Best A.A."/>
            <person name="Cande W.Z."/>
            <person name="Chen F."/>
            <person name="Cipriano M.J."/>
            <person name="Davids B.J."/>
            <person name="Dawson S.C."/>
            <person name="Elmendorf H.G."/>
            <person name="Hehl A.B."/>
            <person name="Holder M.E."/>
            <person name="Huse S.M."/>
            <person name="Kim U.U."/>
            <person name="Lasek-Nesselquist E."/>
            <person name="Manning G."/>
            <person name="Nigam A."/>
            <person name="Nixon J.E."/>
            <person name="Palm D."/>
            <person name="Passamaneck N.E."/>
            <person name="Prabhu A."/>
            <person name="Reich C.I."/>
            <person name="Reiner D.S."/>
            <person name="Samuelson J."/>
            <person name="Svard S.G."/>
            <person name="Sogin M.L."/>
        </authorList>
    </citation>
    <scope>NUCLEOTIDE SEQUENCE [LARGE SCALE GENOMIC DNA]</scope>
    <source>
        <strain evidence="3 4">WB C6</strain>
    </source>
</reference>
<proteinExistence type="predicted"/>
<feature type="compositionally biased region" description="Basic and acidic residues" evidence="2">
    <location>
        <begin position="2978"/>
        <end position="2990"/>
    </location>
</feature>
<feature type="coiled-coil region" evidence="1">
    <location>
        <begin position="2826"/>
        <end position="2879"/>
    </location>
</feature>
<feature type="coiled-coil region" evidence="1">
    <location>
        <begin position="679"/>
        <end position="804"/>
    </location>
</feature>
<name>A0A644F1V6_GIAIC</name>
<dbReference type="Gene3D" id="1.20.5.170">
    <property type="match status" value="1"/>
</dbReference>
<dbReference type="InParanoid" id="A0A644F1V6"/>
<feature type="coiled-coil region" evidence="1">
    <location>
        <begin position="517"/>
        <end position="639"/>
    </location>
</feature>
<feature type="coiled-coil region" evidence="1">
    <location>
        <begin position="1080"/>
        <end position="1114"/>
    </location>
</feature>
<keyword evidence="4" id="KW-1185">Reference proteome</keyword>
<feature type="region of interest" description="Disordered" evidence="2">
    <location>
        <begin position="2978"/>
        <end position="2998"/>
    </location>
</feature>
<dbReference type="PANTHER" id="PTHR34707">
    <property type="entry name" value="VIMENTIN-TYPE INTERMEDIATE FILAMENT-ASSOCIATED COILED-COIL PROTEIN"/>
    <property type="match status" value="1"/>
</dbReference>
<protein>
    <submittedName>
        <fullName evidence="3">Coiled-coil protein</fullName>
    </submittedName>
</protein>
<gene>
    <name evidence="3" type="ORF">GL50803_00113677</name>
</gene>
<organism evidence="3 4">
    <name type="scientific">Giardia intestinalis (strain ATCC 50803 / WB clone C6)</name>
    <name type="common">Giardia lamblia</name>
    <dbReference type="NCBI Taxonomy" id="184922"/>
    <lineage>
        <taxon>Eukaryota</taxon>
        <taxon>Metamonada</taxon>
        <taxon>Diplomonadida</taxon>
        <taxon>Hexamitidae</taxon>
        <taxon>Giardiinae</taxon>
        <taxon>Giardia</taxon>
    </lineage>
</organism>
<evidence type="ECO:0000313" key="3">
    <source>
        <dbReference type="EMBL" id="KAE8302545.1"/>
    </source>
</evidence>
<evidence type="ECO:0000256" key="1">
    <source>
        <dbReference type="SAM" id="Coils"/>
    </source>
</evidence>
<feature type="coiled-coil region" evidence="1">
    <location>
        <begin position="1872"/>
        <end position="2102"/>
    </location>
</feature>
<feature type="coiled-coil region" evidence="1">
    <location>
        <begin position="2189"/>
        <end position="2419"/>
    </location>
</feature>
<sequence length="3226" mass="362597">MNPFDLTPASIPFVHASDKAAMLQSVIPLAVAKGVASNADTLSATDIAIAAREPLRNANPNPDASYILTLTRYYKLMRPIAEHANDHDVLRATVANPSKWVSENVSLECSSIAGEAVAAAINLAAAKIFSGIGNHYDATRFFSEAEAILQEAATLAESGHLCGFLGPTHLRALALFAQAQSLESTAVSKINKLGAEEIESTELQTALRTLTEASALYDRVFKDLAPTASSSTVVASTSLFKAKLLPALARYVVANAYFNGNRLSNTATECRRASELLTVAQAALELTPDQERMTSELATAIIGIQSNLPVAGVDDEAQLYDLQRMTEQDFREFKQAYGAPTDVLPPWRNDSSQDTAALNELRRIVASKDDEIQALNISLRNAQLELLQVSSGSVLNTEVTYLKGLLEKEHETVKSLQEAAELKNKEVDALNEALKQQEEMVKSLCESISPSASRKNLKSPAAGDASTREADRRERMIKKLQMQVMSKDIEINELKSSLELANSGMLASTTGATTDEVDALRRDIAALQNAIDDKDKEVKWLEDEIRQKDDTMIELRGRTESEIESLQETAASKDQEIAKLEAELKSTLQMIQALKNSEADGAGATNILQREKAHLEDKLQEKENIVAELNEALRKKDLTIAELHESAAAQQRKEQETIDFYENLKREQNQVISDLRSSLSAKQATLAMAEETAKTLESEVQSLKSEVDAKTMEIESLLAMSTSKANDMDQTMEELQSLRTELLAKEGEIQTLRNLIEEKEAIITDLRMTESEHQNKYTTLQTTLQRLNEDLQSRDRQIVALLEEAEAAAERQKASQHLQEQLQRQISQQDIVSKSVQEQVCMMSDAACRARYLEDKLATKTYDEEVLRTMIQRVEDADRDKGRTIESLRTEIEFLRSEPKYQPDDRSGQIEALEDKIVALNTHIRYLTNELLQKEQELVHLANDDKSAETDRLKKLLISQDDELNELKENLFLLREKGISDGILDGEPTMVPASMLVSKQEEIDRLKEALESLSAEEPIIVTRHEEPEEDISSLKKQLTELTGLVASQAVQIEGLNAQLADKTRDLDTALYDVAVLRRALRVIEDDYRDSERSLDQLEQQAVNMKDAYELSLAAQVSPIGVLENELRALSTHNQQLIDVIDEKDGEISRLHASVIDAISASQVVVAPPDFSNLLTDKDAELERLRTLLDHPPVEQPVDDSQKYRDAIGFLKEELAYKDHEIRRMRADSAPSEVAQIVDASLKQALAQKEEEVARLKSALEDLASDHIGQKTGEPDTAALKALQQEISTKDDEIQKLTAVIAAMPRTHEPQDITDAAELVRILESNLEREKDDTAALRDALRNAEEKNNEQLREIDDLRRELDALRRAAPVEPLAAAAPADDDLLRSLRADNEMLMEDVHDKRQDIKVLERKLLQAKDVIEDLKDALVRVEPAELTAIADGDAEDIGRLQDLLENMKQREKELNRFYTDLLKQTQPAQAPEPLTQADFERILSEKDAELERLRTLLDHPPVEQPVDDSQKYRDAIGFLKEELAYKDHEIRRMRADSAPSEVAQIVDASLKQALAQKEEEVARLKSALEDLASDHIGQKTGEPDTAALKALQQEISTKDDEIQKLTAVIAAMPRTHEPQDITDAAELVRILESNLEREKDDTAALRDALRNAEEKNNEQLREIDDLRRELDALRRAAPVEPLAAAAPADDDLLRSLRADNEMLMEDVHDKRQDIKVLERKLLQAKDVIEDLKDALVRVEPAELTAIADGDAEDIGRLQDLLENMKQREKELNRFYTDLLKQTQPAQAPEPLTQADFERILSEKDAELERLRTLLDHPPVEQPVDDSQKYRDAIGFLKEELAYKDHEIRRMRADSAPSEVAQIVDASLKQALAQKEEEVARLKSALEDLASDHIGQKTGEPDTAALKALQQEISTKDDEIQKLTAVIAAMPRTHEPQDITDAAELVRILESNLEREKDDTAALRDALRNAEEKNNEQLREIDDLRRELDALRRAAPVEPLAAAAPADDDLLRSLRADNEMLMEDVHDKRQDIKVLERKLLQAKDVIEDLKDALVRVEPAELTAIADGDAEDIGRLQDLLENMKQREKELNRFYTDLLKQTQPAQAPEPLTQADFERILSEKDAELERLRTLLDHPPVEQPVDDSQKYRDAIGFLKEELAYKDHEIRRMRADSAPSEVAQIVDASLKQALAQKEEEVARLKSALEDLASDHIGQKTGEPDTAALKALQQEISTKDDEIQKLTAVIAAMPRTHEPQDITDAAELVRILESNLEREKDDTAALRDALRNAEEKNNEQLREIDDLRRELDALRRAAPVEPLAAAAPADDDLLRSLRADNEMLMEDVHDKRQDIKVLERKLLQAKDVIEDLKDALVRVEPAELTAIADGDAEDIGRLQDLLENMKQREKELNRFYTDLLKQTQPAQAPEPLTQADFERILSEKDAELERLRTLLDHPPVEQPVDDSQKYRDAIGFLKEELAYKDHEIRRMRADSAPSEVAQIVDASLKQALAQKEEEVARLKSALEDLASDHIGQKTGEPDTAALKALQQEISTKDDEIQKLTAVIAAMPRTHEPQDITDAAELVRILESNLEREKDDTAALRDALRNAEEKNNEQLREIDDLRRELDALRRAAPVEPLAAAAPADDDLLRSLRADNEMLMEDVHDKRQDIKVLERKLLQAKDVIEDLKDALVRVEPAELTAIADGDAEDIGRLQDLLENMKQREKELNRFYTDLLKQTQPAQAPEPLTQADFERILSEKDAELERLRILTSDNATFFRKKLAAKDAEIRRLMSAASQPDEASHGTEYDVAVLQSALTVADDIINDKTRETEELQKLLDDLQEKLRDVDENKLYETIDMLRNDVDRLERCLNERTKELNSFKSAMPHDNVLANAVQREKEIERFYRNLIDSKDVMINQLKALLSADTDDLLRALRMDNQTLAEDVRDKANSLQDTTRKLRDAMNTIDRLQSELAHARTDELDDSRPSEQDSQSDGLQELQRIIQAKDEVISDLRQQLDTATDTTVDTAERIRVLESSLAEGSAREREAPAIISDDVTSLTQKIALLQDEIDEKQNTIEALVGAIKDFNEANASLRQSKIEMEDQVRYMRQALENTQGAMNHMLTSAIGQNSEVAAVLSPQLSAIDATTNMSALDMQQKIKYLTDELNKSRQEVDDMKKAFQESGSVGGSSYEIATLRKEINRLNKELDRYRSGSVVTPSFSRIQ</sequence>
<dbReference type="Gene3D" id="1.10.287.1490">
    <property type="match status" value="2"/>
</dbReference>
<dbReference type="Proteomes" id="UP000001548">
    <property type="component" value="Unassembled WGS sequence"/>
</dbReference>
<feature type="coiled-coil region" evidence="1">
    <location>
        <begin position="1555"/>
        <end position="1785"/>
    </location>
</feature>
<feature type="coiled-coil region" evidence="1">
    <location>
        <begin position="3058"/>
        <end position="3106"/>
    </location>
</feature>
<feature type="coiled-coil region" evidence="1">
    <location>
        <begin position="910"/>
        <end position="1016"/>
    </location>
</feature>
<feature type="coiled-coil region" evidence="1">
    <location>
        <begin position="2506"/>
        <end position="2736"/>
    </location>
</feature>
<evidence type="ECO:0000313" key="4">
    <source>
        <dbReference type="Proteomes" id="UP000001548"/>
    </source>
</evidence>